<organism evidence="1">
    <name type="scientific">marine sediment metagenome</name>
    <dbReference type="NCBI Taxonomy" id="412755"/>
    <lineage>
        <taxon>unclassified sequences</taxon>
        <taxon>metagenomes</taxon>
        <taxon>ecological metagenomes</taxon>
    </lineage>
</organism>
<dbReference type="EMBL" id="LAZR01029445">
    <property type="protein sequence ID" value="KKL59558.1"/>
    <property type="molecule type" value="Genomic_DNA"/>
</dbReference>
<protein>
    <submittedName>
        <fullName evidence="1">Uncharacterized protein</fullName>
    </submittedName>
</protein>
<comment type="caution">
    <text evidence="1">The sequence shown here is derived from an EMBL/GenBank/DDBJ whole genome shotgun (WGS) entry which is preliminary data.</text>
</comment>
<proteinExistence type="predicted"/>
<accession>A0A0F9DCU3</accession>
<name>A0A0F9DCU3_9ZZZZ</name>
<sequence length="54" mass="6044">KKELKELTAISKKEPCWDCGSTIANHHTSLCDMAPKGSIRDLPQEPGTQYWTKA</sequence>
<evidence type="ECO:0000313" key="1">
    <source>
        <dbReference type="EMBL" id="KKL59558.1"/>
    </source>
</evidence>
<gene>
    <name evidence="1" type="ORF">LCGC14_2214080</name>
</gene>
<dbReference type="AlphaFoldDB" id="A0A0F9DCU3"/>
<reference evidence="1" key="1">
    <citation type="journal article" date="2015" name="Nature">
        <title>Complex archaea that bridge the gap between prokaryotes and eukaryotes.</title>
        <authorList>
            <person name="Spang A."/>
            <person name="Saw J.H."/>
            <person name="Jorgensen S.L."/>
            <person name="Zaremba-Niedzwiedzka K."/>
            <person name="Martijn J."/>
            <person name="Lind A.E."/>
            <person name="van Eijk R."/>
            <person name="Schleper C."/>
            <person name="Guy L."/>
            <person name="Ettema T.J."/>
        </authorList>
    </citation>
    <scope>NUCLEOTIDE SEQUENCE</scope>
</reference>
<feature type="non-terminal residue" evidence="1">
    <location>
        <position position="1"/>
    </location>
</feature>